<dbReference type="PANTHER" id="PTHR30432:SF1">
    <property type="entry name" value="DNA-BINDING TRANSCRIPTIONAL DUAL REGULATOR MODE"/>
    <property type="match status" value="1"/>
</dbReference>
<reference evidence="9" key="2">
    <citation type="submission" date="2020-09" db="EMBL/GenBank/DDBJ databases">
        <authorList>
            <person name="Sun Q."/>
            <person name="Zhou Y."/>
        </authorList>
    </citation>
    <scope>NUCLEOTIDE SEQUENCE</scope>
    <source>
        <strain evidence="9">CGMCC 1.15425</strain>
    </source>
</reference>
<feature type="region of interest" description="Required for dimer formation and molybdate binding" evidence="6">
    <location>
        <begin position="164"/>
        <end position="172"/>
    </location>
</feature>
<dbReference type="SUPFAM" id="SSF50331">
    <property type="entry name" value="MOP-like"/>
    <property type="match status" value="2"/>
</dbReference>
<keyword evidence="2 5" id="KW-0813">Transport</keyword>
<dbReference type="InterPro" id="IPR000847">
    <property type="entry name" value="LysR_HTH_N"/>
</dbReference>
<dbReference type="EMBL" id="BMIY01000009">
    <property type="protein sequence ID" value="GFZ78355.1"/>
    <property type="molecule type" value="Genomic_DNA"/>
</dbReference>
<keyword evidence="4" id="KW-0677">Repeat</keyword>
<dbReference type="Pfam" id="PF00126">
    <property type="entry name" value="HTH_1"/>
    <property type="match status" value="1"/>
</dbReference>
<dbReference type="GO" id="GO:0030151">
    <property type="term" value="F:molybdenum ion binding"/>
    <property type="evidence" value="ECO:0007669"/>
    <property type="project" value="UniProtKB-UniRule"/>
</dbReference>
<dbReference type="OrthoDB" id="9800709at2"/>
<dbReference type="NCBIfam" id="TIGR00638">
    <property type="entry name" value="Mop"/>
    <property type="match status" value="2"/>
</dbReference>
<evidence type="ECO:0000256" key="3">
    <source>
        <dbReference type="ARBA" id="ARBA00022505"/>
    </source>
</evidence>
<evidence type="ECO:0000256" key="6">
    <source>
        <dbReference type="PIRSR" id="PIRSR005763-1"/>
    </source>
</evidence>
<dbReference type="InterPro" id="IPR016462">
    <property type="entry name" value="ModE"/>
</dbReference>
<dbReference type="AlphaFoldDB" id="A0A916QL43"/>
<evidence type="ECO:0000313" key="9">
    <source>
        <dbReference type="EMBL" id="GFZ78355.1"/>
    </source>
</evidence>
<feature type="domain" description="Mop" evidence="8">
    <location>
        <begin position="163"/>
        <end position="229"/>
    </location>
</feature>
<evidence type="ECO:0000256" key="7">
    <source>
        <dbReference type="SAM" id="MobiDB-lite"/>
    </source>
</evidence>
<keyword evidence="3 5" id="KW-0500">Molybdenum</keyword>
<comment type="similarity">
    <text evidence="1 5">Belongs to the ModE family.</text>
</comment>
<dbReference type="InterPro" id="IPR005116">
    <property type="entry name" value="Transp-assoc_OB_typ1"/>
</dbReference>
<dbReference type="PANTHER" id="PTHR30432">
    <property type="entry name" value="TRANSCRIPTIONAL REGULATOR MODE"/>
    <property type="match status" value="1"/>
</dbReference>
<evidence type="ECO:0000256" key="5">
    <source>
        <dbReference type="PIRNR" id="PIRNR005763"/>
    </source>
</evidence>
<organism evidence="9 10">
    <name type="scientific">Pseudohongiella nitratireducens</name>
    <dbReference type="NCBI Taxonomy" id="1768907"/>
    <lineage>
        <taxon>Bacteria</taxon>
        <taxon>Pseudomonadati</taxon>
        <taxon>Pseudomonadota</taxon>
        <taxon>Gammaproteobacteria</taxon>
        <taxon>Pseudomonadales</taxon>
        <taxon>Pseudohongiellaceae</taxon>
        <taxon>Pseudohongiella</taxon>
    </lineage>
</organism>
<dbReference type="Gene3D" id="2.40.50.100">
    <property type="match status" value="2"/>
</dbReference>
<evidence type="ECO:0000259" key="8">
    <source>
        <dbReference type="PROSITE" id="PS51866"/>
    </source>
</evidence>
<evidence type="ECO:0000256" key="4">
    <source>
        <dbReference type="ARBA" id="ARBA00022737"/>
    </source>
</evidence>
<dbReference type="GO" id="GO:0015689">
    <property type="term" value="P:molybdate ion transport"/>
    <property type="evidence" value="ECO:0007669"/>
    <property type="project" value="UniProtKB-UniRule"/>
</dbReference>
<dbReference type="Pfam" id="PF03459">
    <property type="entry name" value="TOBE"/>
    <property type="match status" value="2"/>
</dbReference>
<gene>
    <name evidence="9" type="ORF">GCM10011403_21730</name>
</gene>
<accession>A0A916QL43</accession>
<dbReference type="GO" id="GO:0003700">
    <property type="term" value="F:DNA-binding transcription factor activity"/>
    <property type="evidence" value="ECO:0007669"/>
    <property type="project" value="InterPro"/>
</dbReference>
<dbReference type="Gene3D" id="1.10.10.10">
    <property type="entry name" value="Winged helix-like DNA-binding domain superfamily/Winged helix DNA-binding domain"/>
    <property type="match status" value="1"/>
</dbReference>
<name>A0A916QL43_9GAMM</name>
<evidence type="ECO:0000256" key="2">
    <source>
        <dbReference type="ARBA" id="ARBA00022448"/>
    </source>
</evidence>
<dbReference type="PROSITE" id="PS51866">
    <property type="entry name" value="MOP"/>
    <property type="match status" value="2"/>
</dbReference>
<comment type="caution">
    <text evidence="9">The sequence shown here is derived from an EMBL/GenBank/DDBJ whole genome shotgun (WGS) entry which is preliminary data.</text>
</comment>
<dbReference type="InterPro" id="IPR036388">
    <property type="entry name" value="WH-like_DNA-bd_sf"/>
</dbReference>
<dbReference type="Proteomes" id="UP000627715">
    <property type="component" value="Unassembled WGS sequence"/>
</dbReference>
<protein>
    <submittedName>
        <fullName evidence="9">ModE family transcriptional regulator</fullName>
    </submittedName>
</protein>
<keyword evidence="10" id="KW-1185">Reference proteome</keyword>
<feature type="domain" description="Mop" evidence="8">
    <location>
        <begin position="235"/>
        <end position="301"/>
    </location>
</feature>
<dbReference type="InterPro" id="IPR036390">
    <property type="entry name" value="WH_DNA-bd_sf"/>
</dbReference>
<evidence type="ECO:0000313" key="10">
    <source>
        <dbReference type="Proteomes" id="UP000627715"/>
    </source>
</evidence>
<dbReference type="RefSeq" id="WP_106387070.1">
    <property type="nucleotide sequence ID" value="NZ_BMIY01000009.1"/>
</dbReference>
<proteinExistence type="inferred from homology"/>
<sequence>MSERRSQADRRASSGRRASEKSDNTAGFANAAIAVCDELGKLTAPLLLQLDGGDISPRRLSLLAAIGELGSISAAAKYVGMTYKAAWDAVDAMNNLAGVVLIAAKHGGKGGGGAELTEAGKRLVGDINNIRDLQNRMLALVAAEGADESLWHSLKTIRRMNMRSSARNILSGTIESVDVGAVNTAITLRLIGDDRLVATCTQESVRAMSLTPGDRVEALIKASWVLLADGVDGASTTADNSLTGKVSRVTDGAVNAEVSLQLEGGNTLTAIVTMDSVKKLDIKPGRILTALINASSIIIHHGDSE</sequence>
<dbReference type="PIRSF" id="PIRSF005763">
    <property type="entry name" value="Txn_reg_ModE"/>
    <property type="match status" value="1"/>
</dbReference>
<dbReference type="SUPFAM" id="SSF46785">
    <property type="entry name" value="Winged helix' DNA-binding domain"/>
    <property type="match status" value="1"/>
</dbReference>
<evidence type="ECO:0000256" key="1">
    <source>
        <dbReference type="ARBA" id="ARBA00008110"/>
    </source>
</evidence>
<dbReference type="InterPro" id="IPR004606">
    <property type="entry name" value="Mop_domain"/>
</dbReference>
<dbReference type="InterPro" id="IPR051815">
    <property type="entry name" value="Molybdate_resp_trans_reg"/>
</dbReference>
<reference evidence="9" key="1">
    <citation type="journal article" date="2014" name="Int. J. Syst. Evol. Microbiol.">
        <title>Complete genome sequence of Corynebacterium casei LMG S-19264T (=DSM 44701T), isolated from a smear-ripened cheese.</title>
        <authorList>
            <consortium name="US DOE Joint Genome Institute (JGI-PGF)"/>
            <person name="Walter F."/>
            <person name="Albersmeier A."/>
            <person name="Kalinowski J."/>
            <person name="Ruckert C."/>
        </authorList>
    </citation>
    <scope>NUCLEOTIDE SEQUENCE</scope>
    <source>
        <strain evidence="9">CGMCC 1.15425</strain>
    </source>
</reference>
<feature type="region of interest" description="Disordered" evidence="7">
    <location>
        <begin position="1"/>
        <end position="23"/>
    </location>
</feature>
<dbReference type="InterPro" id="IPR008995">
    <property type="entry name" value="Mo/tungstate-bd_C_term_dom"/>
</dbReference>